<feature type="chain" id="PRO_5027026319" evidence="1">
    <location>
        <begin position="20"/>
        <end position="305"/>
    </location>
</feature>
<sequence length="305" mass="34768">MKKNLVYIILFWCAFTAYSQQLPQFTQYMYNTISINPAYAGSRNALSIVGIHRNQWTGFDGAPETSTLSIHSPLRNDKIGLGVSFINDALGFENFTFLYGDFSYTIQTGVKTKLAFGLKGGFTRYSLDDELFLDPDVANDPFFQQPVNRWNPNFGLGLYFHSDEWYIGASSPRIINYDNNETEGDAFRALDRNSYYFLGGYVFPLSYSVKFRPSVLVKYTKGAPASVDMTATFLFHEKLWLGASYRFGDSVGAIADFQISPQLRLGYAYEYSVSDIRPFNSGTHEFLLIYEFKFSSSKLKSPRYF</sequence>
<comment type="caution">
    <text evidence="2">The sequence shown here is derived from an EMBL/GenBank/DDBJ whole genome shotgun (WGS) entry which is preliminary data.</text>
</comment>
<keyword evidence="1" id="KW-0732">Signal</keyword>
<proteinExistence type="predicted"/>
<organism evidence="2 3">
    <name type="scientific">Leptobacterium flavescens</name>
    <dbReference type="NCBI Taxonomy" id="472055"/>
    <lineage>
        <taxon>Bacteria</taxon>
        <taxon>Pseudomonadati</taxon>
        <taxon>Bacteroidota</taxon>
        <taxon>Flavobacteriia</taxon>
        <taxon>Flavobacteriales</taxon>
        <taxon>Flavobacteriaceae</taxon>
        <taxon>Leptobacterium</taxon>
    </lineage>
</organism>
<dbReference type="NCBIfam" id="TIGR03519">
    <property type="entry name" value="T9SS_PorP_fam"/>
    <property type="match status" value="1"/>
</dbReference>
<gene>
    <name evidence="2" type="ORF">GWK08_11400</name>
</gene>
<accession>A0A6P0UPZ0</accession>
<evidence type="ECO:0000313" key="3">
    <source>
        <dbReference type="Proteomes" id="UP000468581"/>
    </source>
</evidence>
<dbReference type="EMBL" id="JAABOO010000002">
    <property type="protein sequence ID" value="NER14048.1"/>
    <property type="molecule type" value="Genomic_DNA"/>
</dbReference>
<dbReference type="RefSeq" id="WP_163607313.1">
    <property type="nucleotide sequence ID" value="NZ_JAABOO010000002.1"/>
</dbReference>
<evidence type="ECO:0000313" key="2">
    <source>
        <dbReference type="EMBL" id="NER14048.1"/>
    </source>
</evidence>
<keyword evidence="3" id="KW-1185">Reference proteome</keyword>
<dbReference type="Proteomes" id="UP000468581">
    <property type="component" value="Unassembled WGS sequence"/>
</dbReference>
<name>A0A6P0UPZ0_9FLAO</name>
<dbReference type="InterPro" id="IPR019861">
    <property type="entry name" value="PorP/SprF_Bacteroidetes"/>
</dbReference>
<dbReference type="AlphaFoldDB" id="A0A6P0UPZ0"/>
<evidence type="ECO:0000256" key="1">
    <source>
        <dbReference type="SAM" id="SignalP"/>
    </source>
</evidence>
<feature type="signal peptide" evidence="1">
    <location>
        <begin position="1"/>
        <end position="19"/>
    </location>
</feature>
<dbReference type="Pfam" id="PF11751">
    <property type="entry name" value="PorP_SprF"/>
    <property type="match status" value="1"/>
</dbReference>
<reference evidence="2 3" key="1">
    <citation type="submission" date="2020-01" db="EMBL/GenBank/DDBJ databases">
        <title>Leptobacterium flavescens.</title>
        <authorList>
            <person name="Wang G."/>
        </authorList>
    </citation>
    <scope>NUCLEOTIDE SEQUENCE [LARGE SCALE GENOMIC DNA]</scope>
    <source>
        <strain evidence="2 3">KCTC 22160</strain>
    </source>
</reference>
<protein>
    <submittedName>
        <fullName evidence="2">Type IX secretion system membrane protein PorP/SprF</fullName>
    </submittedName>
</protein>